<keyword evidence="5" id="KW-1185">Reference proteome</keyword>
<feature type="coiled-coil region" evidence="1">
    <location>
        <begin position="705"/>
        <end position="737"/>
    </location>
</feature>
<accession>A0ABR1DAW6</accession>
<organism evidence="4 5">
    <name type="scientific">Necator americanus</name>
    <name type="common">Human hookworm</name>
    <dbReference type="NCBI Taxonomy" id="51031"/>
    <lineage>
        <taxon>Eukaryota</taxon>
        <taxon>Metazoa</taxon>
        <taxon>Ecdysozoa</taxon>
        <taxon>Nematoda</taxon>
        <taxon>Chromadorea</taxon>
        <taxon>Rhabditida</taxon>
        <taxon>Rhabditina</taxon>
        <taxon>Rhabditomorpha</taxon>
        <taxon>Strongyloidea</taxon>
        <taxon>Ancylostomatidae</taxon>
        <taxon>Bunostominae</taxon>
        <taxon>Necator</taxon>
    </lineage>
</organism>
<dbReference type="PANTHER" id="PTHR12436:SF3">
    <property type="entry name" value="GERMINAL-CENTER ASSOCIATED NUCLEAR PROTEIN"/>
    <property type="match status" value="1"/>
</dbReference>
<feature type="region of interest" description="Disordered" evidence="2">
    <location>
        <begin position="151"/>
        <end position="187"/>
    </location>
</feature>
<gene>
    <name evidence="4" type="primary">Necator_chrIV.g13982</name>
    <name evidence="4" type="ORF">RB195_000689</name>
</gene>
<feature type="region of interest" description="Disordered" evidence="2">
    <location>
        <begin position="1"/>
        <end position="62"/>
    </location>
</feature>
<dbReference type="Proteomes" id="UP001303046">
    <property type="component" value="Unassembled WGS sequence"/>
</dbReference>
<reference evidence="4 5" key="1">
    <citation type="submission" date="2023-08" db="EMBL/GenBank/DDBJ databases">
        <title>A Necator americanus chromosomal reference genome.</title>
        <authorList>
            <person name="Ilik V."/>
            <person name="Petrzelkova K.J."/>
            <person name="Pardy F."/>
            <person name="Fuh T."/>
            <person name="Niatou-Singa F.S."/>
            <person name="Gouil Q."/>
            <person name="Baker L."/>
            <person name="Ritchie M.E."/>
            <person name="Jex A.R."/>
            <person name="Gazzola D."/>
            <person name="Li H."/>
            <person name="Toshio Fujiwara R."/>
            <person name="Zhan B."/>
            <person name="Aroian R.V."/>
            <person name="Pafco B."/>
            <person name="Schwarz E.M."/>
        </authorList>
    </citation>
    <scope>NUCLEOTIDE SEQUENCE [LARGE SCALE GENOMIC DNA]</scope>
    <source>
        <strain evidence="4 5">Aroian</strain>
        <tissue evidence="4">Whole animal</tissue>
    </source>
</reference>
<dbReference type="InterPro" id="IPR005062">
    <property type="entry name" value="SAC3/GANP/THP3_conserved"/>
</dbReference>
<dbReference type="Gene3D" id="1.25.40.990">
    <property type="match status" value="1"/>
</dbReference>
<keyword evidence="1" id="KW-0175">Coiled coil</keyword>
<dbReference type="PANTHER" id="PTHR12436">
    <property type="entry name" value="80 KDA MCM3-ASSOCIATED PROTEIN"/>
    <property type="match status" value="1"/>
</dbReference>
<evidence type="ECO:0000259" key="3">
    <source>
        <dbReference type="Pfam" id="PF03399"/>
    </source>
</evidence>
<sequence>MPLEGFKIPGSFLKKRNDQDYPDNSDSGLPAQSGIARRADFPSGRLFGNLTRGGPTSVQNPVREGVRVALHKGKDRRFVDLLQETPFENQNQSVSRYKLVRNVEKNVRSQAPDHSFPLTSGSQEERRAASVFRKRSSSSLAASAAAVKRATKLVRAKRSTSREELADSKKHAGAGKLSDPSQTASPSKFRAASYAAESLSATREQAVILRSLLALVGRNCPTEYDKYAVLEERDKLLSKLRDEENKNIVGKRQIVKGTCFGMCPEKERYVRIVQKRISQYECNSDGTLNHMHMVKEYARSAADQDNPLPHELRSKELLENSMSYLLKHVLDSVPEDEDDLAMWYDFLWSRTRAIRKEITQLMLTDETAVALIERCARLHILCAYKLCRLGFEKFDQNMNTENLAKCLQSLRHLYEDLAVQGIELETEAEFRGYDVMLHLYDSNILRQVLSYRKAVRDSQPVRLALQLSGALQNKNYVRFFRLLKGEASFLQCCICHRYFNTVQSKALLTMMTAYGRNSVFPLDTMWRVLAWDDREDALRSLAIYGVQQNDMDCDQVVLNRDHFVPDATPGLRPYRWIDVKNRASWSQVAHGSMPFSFSSIAVLPNSFDSNGVYNKDEVLSAIFETYSLQAEAQQAILEQQNPASTPQSRSRNDETHCWVNSKVENVVNEVVDEQSLSICRSVTVEEVSASISQNVVDDIAQNIIRNTVLEERKEHEREQADLELERVKEAKERHIRVLVELVIDQTCDNNLKKAIKAEMDSAVLSHIDETTHFIVEELWCSKLVHIVDKETKNILKKTLKLNIEEVQSGLQRFRERMELMWLRQFWDVWRSHVIESRRKRLQRLQDWDHFQGVWDCKMFLPSNYAHSGELKKRGHAHTSPSSGLLNCRDTRIALRLINLKNKRSNRIARTAFDQWRMYAQRKRFSRSLMKVMLHRPKQFDHTIYQNVTLPYADKAKRRRTEPSLLGSSEKSFTTSNPLRDSSNFLYCSPENSYEEIGFSGFLSADYSNYSMNYFDEHLSSINPTPFRPPSPRNECNPTAEEFYPLSTRVLESSTMLEKDHSMDKREESLTNSGSILLDTVPTSKVEELLIDASSLHAKMLEFSNALNSVISERKEIDAECSRLAAFQPRTFRRQLQQDRDNEWTLRAKEFEEAKRTRGQEPAYALLKQDSGKMKRRSPFLKTANPVAVGEATLPMWMNQFSTLFEAPSTPELKHVHRLK</sequence>
<comment type="caution">
    <text evidence="4">The sequence shown here is derived from an EMBL/GenBank/DDBJ whole genome shotgun (WGS) entry which is preliminary data.</text>
</comment>
<dbReference type="Pfam" id="PF03399">
    <property type="entry name" value="SAC3_GANP"/>
    <property type="match status" value="1"/>
</dbReference>
<protein>
    <recommendedName>
        <fullName evidence="3">SAC3/GANP/THP3 conserved domain-containing protein</fullName>
    </recommendedName>
</protein>
<dbReference type="InterPro" id="IPR045107">
    <property type="entry name" value="SAC3/GANP/THP3"/>
</dbReference>
<name>A0ABR1DAW6_NECAM</name>
<evidence type="ECO:0000313" key="4">
    <source>
        <dbReference type="EMBL" id="KAK6747643.1"/>
    </source>
</evidence>
<proteinExistence type="predicted"/>
<evidence type="ECO:0000313" key="5">
    <source>
        <dbReference type="Proteomes" id="UP001303046"/>
    </source>
</evidence>
<feature type="region of interest" description="Disordered" evidence="2">
    <location>
        <begin position="106"/>
        <end position="127"/>
    </location>
</feature>
<feature type="compositionally biased region" description="Basic and acidic residues" evidence="2">
    <location>
        <begin position="160"/>
        <end position="170"/>
    </location>
</feature>
<dbReference type="EMBL" id="JAVFWL010000004">
    <property type="protein sequence ID" value="KAK6747643.1"/>
    <property type="molecule type" value="Genomic_DNA"/>
</dbReference>
<evidence type="ECO:0000256" key="1">
    <source>
        <dbReference type="SAM" id="Coils"/>
    </source>
</evidence>
<feature type="domain" description="SAC3/GANP/THP3 conserved" evidence="3">
    <location>
        <begin position="262"/>
        <end position="547"/>
    </location>
</feature>
<evidence type="ECO:0000256" key="2">
    <source>
        <dbReference type="SAM" id="MobiDB-lite"/>
    </source>
</evidence>